<dbReference type="AlphaFoldDB" id="A0A450SWD6"/>
<protein>
    <submittedName>
        <fullName evidence="1">Uncharacterized protein</fullName>
    </submittedName>
</protein>
<reference evidence="1" key="1">
    <citation type="submission" date="2019-02" db="EMBL/GenBank/DDBJ databases">
        <authorList>
            <person name="Gruber-Vodicka R. H."/>
            <person name="Seah K. B. B."/>
        </authorList>
    </citation>
    <scope>NUCLEOTIDE SEQUENCE</scope>
    <source>
        <strain evidence="1">BECK_BZ15</strain>
    </source>
</reference>
<sequence>MNPPGTITIALGSIKVEHADTSADYLQTNMLVRTKLIFSVLDFYCSSRLFRDFRKLNLFCTTIRRFPVFGARFLYYDFQLNCSDFSGKNSWARKYIPNWK</sequence>
<gene>
    <name evidence="1" type="ORF">BECKFW1821A_GA0114235_10819</name>
</gene>
<dbReference type="EMBL" id="CAADEW010000081">
    <property type="protein sequence ID" value="VFJ58358.1"/>
    <property type="molecule type" value="Genomic_DNA"/>
</dbReference>
<name>A0A450SWD6_9GAMM</name>
<evidence type="ECO:0000313" key="1">
    <source>
        <dbReference type="EMBL" id="VFJ58358.1"/>
    </source>
</evidence>
<organism evidence="1">
    <name type="scientific">Candidatus Kentrum sp. FW</name>
    <dbReference type="NCBI Taxonomy" id="2126338"/>
    <lineage>
        <taxon>Bacteria</taxon>
        <taxon>Pseudomonadati</taxon>
        <taxon>Pseudomonadota</taxon>
        <taxon>Gammaproteobacteria</taxon>
        <taxon>Candidatus Kentrum</taxon>
    </lineage>
</organism>
<accession>A0A450SWD6</accession>
<proteinExistence type="predicted"/>